<reference evidence="1 2" key="1">
    <citation type="submission" date="2016-04" db="EMBL/GenBank/DDBJ databases">
        <title>The genome of Intoshia linei affirms orthonectids as highly simplified spiralians.</title>
        <authorList>
            <person name="Mikhailov K.V."/>
            <person name="Slusarev G.S."/>
            <person name="Nikitin M.A."/>
            <person name="Logacheva M.D."/>
            <person name="Penin A."/>
            <person name="Aleoshin V."/>
            <person name="Panchin Y.V."/>
        </authorList>
    </citation>
    <scope>NUCLEOTIDE SEQUENCE [LARGE SCALE GENOMIC DNA]</scope>
    <source>
        <strain evidence="1">Intl2013</strain>
        <tissue evidence="1">Whole animal</tissue>
    </source>
</reference>
<dbReference type="Proteomes" id="UP000078046">
    <property type="component" value="Unassembled WGS sequence"/>
</dbReference>
<sequence length="924" mass="105199">MPNCGSLNIDNSMNTTLDIRFEEEVNNISDLDFICEKSDLQISDTPVKHISNYKDKLKNTQLIIKKDEFTSTSDLNNFIKSMNKFNVDADISNHSDSIPIESKMYNYETNMNNKLELPSKNNYQQNLSIISEGIEDSFSNSTREPFNELFLDNKNLNKQPCKIKTPLNFNSKSASNECPNCKFKLNFCKNLNRSFPSYDARIELVNKTVKEVEINPKIKTKEHETENHLIDFKLHVSSSTRNLISTTEQSTLCDDEYFKNEMKNTGINTSLYFSDFFTDTRDIPLYRFDICTSTNDLIEKRDNETEPFRIDVEMADVSVNTNLILTCDQIIETTDIPTNLLHFGCNTDFIFNDKSTSCHDFKIDTVDMGVNTFKSEKINVETDMFNIPTNTHNFSSCTGDLIVTKNESINVSILNIIETANVMVNRSILSLVDFETDTDGIPSNTIDIDCSTNDLVIRTDESTSIDNKIAFQNLIEASTNTSNIYRVERNTDTIDIPTNSIHIALCTDDLIVTKNEYTFTSNMIDKTDIGINTATVANIGKGVGTHDILQLSHSTLSTRDTSNEICDSICKTLITCVEFALNQDVDNSLILKGKNTVSIFNKTQDNINILDSSESFNVAINNVCTYLVDTVVFSLRDAESNVPEICTSLCNHLVLSVELIIKMEKINLSNIYKEYNKEKIEKLWINASVDTMSDDFKSCYESMNDYILDLGDLDSTQSNHSNYSYKSFQSSHIYETFNYDNRINEIDNEICDQCDLVQNWPIPSKNMDESIHSNIEEQNYITKELQNETLSTPNKSFIKVCKYNKVHLPKERQNFNIKKTNDYDIVDSFLLIEKPMIYNKFSILDHSLISSVASESFMNNTNFTENFGQNNNVSSHINTLETAKINFESDNKDIPSNGVHVSSSTSDLVTLEKEIEPYDIPTIK</sequence>
<dbReference type="AlphaFoldDB" id="A0A177AS46"/>
<name>A0A177AS46_9BILA</name>
<feature type="non-terminal residue" evidence="1">
    <location>
        <position position="924"/>
    </location>
</feature>
<evidence type="ECO:0000313" key="1">
    <source>
        <dbReference type="EMBL" id="OAF64203.1"/>
    </source>
</evidence>
<comment type="caution">
    <text evidence="1">The sequence shown here is derived from an EMBL/GenBank/DDBJ whole genome shotgun (WGS) entry which is preliminary data.</text>
</comment>
<protein>
    <submittedName>
        <fullName evidence="1">Uncharacterized protein</fullName>
    </submittedName>
</protein>
<proteinExistence type="predicted"/>
<dbReference type="EMBL" id="LWCA01002027">
    <property type="protein sequence ID" value="OAF64203.1"/>
    <property type="molecule type" value="Genomic_DNA"/>
</dbReference>
<gene>
    <name evidence="1" type="ORF">A3Q56_08093</name>
</gene>
<evidence type="ECO:0000313" key="2">
    <source>
        <dbReference type="Proteomes" id="UP000078046"/>
    </source>
</evidence>
<organism evidence="1 2">
    <name type="scientific">Intoshia linei</name>
    <dbReference type="NCBI Taxonomy" id="1819745"/>
    <lineage>
        <taxon>Eukaryota</taxon>
        <taxon>Metazoa</taxon>
        <taxon>Spiralia</taxon>
        <taxon>Lophotrochozoa</taxon>
        <taxon>Mesozoa</taxon>
        <taxon>Orthonectida</taxon>
        <taxon>Rhopaluridae</taxon>
        <taxon>Intoshia</taxon>
    </lineage>
</organism>
<accession>A0A177AS46</accession>
<keyword evidence="2" id="KW-1185">Reference proteome</keyword>